<dbReference type="EMBL" id="UINC01047046">
    <property type="protein sequence ID" value="SVB55820.1"/>
    <property type="molecule type" value="Genomic_DNA"/>
</dbReference>
<accession>A0A382EYL4</accession>
<protein>
    <submittedName>
        <fullName evidence="1">Uncharacterized protein</fullName>
    </submittedName>
</protein>
<reference evidence="1" key="1">
    <citation type="submission" date="2018-05" db="EMBL/GenBank/DDBJ databases">
        <authorList>
            <person name="Lanie J.A."/>
            <person name="Ng W.-L."/>
            <person name="Kazmierczak K.M."/>
            <person name="Andrzejewski T.M."/>
            <person name="Davidsen T.M."/>
            <person name="Wayne K.J."/>
            <person name="Tettelin H."/>
            <person name="Glass J.I."/>
            <person name="Rusch D."/>
            <person name="Podicherti R."/>
            <person name="Tsui H.-C.T."/>
            <person name="Winkler M.E."/>
        </authorList>
    </citation>
    <scope>NUCLEOTIDE SEQUENCE</scope>
</reference>
<proteinExistence type="predicted"/>
<feature type="non-terminal residue" evidence="1">
    <location>
        <position position="37"/>
    </location>
</feature>
<evidence type="ECO:0000313" key="1">
    <source>
        <dbReference type="EMBL" id="SVB55820.1"/>
    </source>
</evidence>
<dbReference type="AlphaFoldDB" id="A0A382EYL4"/>
<name>A0A382EYL4_9ZZZZ</name>
<sequence>MTLHTNKSTFIPNTHFTTPVLFLIFNRPETTQQVFSA</sequence>
<organism evidence="1">
    <name type="scientific">marine metagenome</name>
    <dbReference type="NCBI Taxonomy" id="408172"/>
    <lineage>
        <taxon>unclassified sequences</taxon>
        <taxon>metagenomes</taxon>
        <taxon>ecological metagenomes</taxon>
    </lineage>
</organism>
<gene>
    <name evidence="1" type="ORF">METZ01_LOCUS208674</name>
</gene>